<evidence type="ECO:0000256" key="4">
    <source>
        <dbReference type="ARBA" id="ARBA00020268"/>
    </source>
</evidence>
<sequence>MKNMTQGNVTKLIMAFAIPVLLGNVFQQFYTMADTMMVGQILGVNSLAAIGASASLSNLVIGLCTGVSMGVSIMIAQYYGARDEEGMKKATAGCIKLCMISVAVIFVVAILLKKPLLYLLQTPSSILGMADSYLTIIIIGLFVTMAYNMMASMMRSIGDSRTPLYFLIIASILNVALDYIFIAIIQLGVAGAAYATVIAQLVSVILCFLYMRKKYPMFIVKKEDFHVEREILRKQLSMGISMGLMNSIVSLGSVILQSAVNSLGEVTIAAHTAARKVVEMFMQPLISIAIADTTFVSQNLGAQRFSRIRAGMKSSVWISFLWVCIVVLLSFTCIDFFIGFLVNAKQTEVISLAAYYTRISSVFYFILAVLFIYRNGLQGLGNGRGPIISSCIEMAVKIAATFALIPFTGYTGVCLAEPIAWSLMGPCLMVFFYRDLKRKEQQLEMHTLEAYQKIELP</sequence>
<keyword evidence="10" id="KW-0406">Ion transport</keyword>
<evidence type="ECO:0000256" key="5">
    <source>
        <dbReference type="ARBA" id="ARBA00022448"/>
    </source>
</evidence>
<protein>
    <recommendedName>
        <fullName evidence="4">Probable multidrug resistance protein NorM</fullName>
    </recommendedName>
    <alternativeName>
        <fullName evidence="12">Multidrug-efflux transporter</fullName>
    </alternativeName>
</protein>
<dbReference type="InterPro" id="IPR050222">
    <property type="entry name" value="MATE_MdtK"/>
</dbReference>
<keyword evidence="11 13" id="KW-0472">Membrane</keyword>
<feature type="transmembrane region" description="Helical" evidence="13">
    <location>
        <begin position="316"/>
        <end position="341"/>
    </location>
</feature>
<dbReference type="EMBL" id="JQIF01000024">
    <property type="protein sequence ID" value="KGJ53954.1"/>
    <property type="molecule type" value="Genomic_DNA"/>
</dbReference>
<evidence type="ECO:0000256" key="9">
    <source>
        <dbReference type="ARBA" id="ARBA00022989"/>
    </source>
</evidence>
<dbReference type="Pfam" id="PF01554">
    <property type="entry name" value="MatE"/>
    <property type="match status" value="2"/>
</dbReference>
<gene>
    <name evidence="14" type="ORF">CIAN88_06275</name>
</gene>
<evidence type="ECO:0000313" key="14">
    <source>
        <dbReference type="EMBL" id="KGJ53954.1"/>
    </source>
</evidence>
<accession>A0A099I7M4</accession>
<comment type="similarity">
    <text evidence="3">Belongs to the multi antimicrobial extrusion (MATE) (TC 2.A.66.1) family.</text>
</comment>
<dbReference type="GO" id="GO:0005886">
    <property type="term" value="C:plasma membrane"/>
    <property type="evidence" value="ECO:0007669"/>
    <property type="project" value="UniProtKB-SubCell"/>
</dbReference>
<feature type="transmembrane region" description="Helical" evidence="13">
    <location>
        <begin position="394"/>
        <end position="413"/>
    </location>
</feature>
<dbReference type="PIRSF" id="PIRSF006603">
    <property type="entry name" value="DinF"/>
    <property type="match status" value="1"/>
</dbReference>
<name>A0A099I7M4_CLOIN</name>
<reference evidence="14 15" key="1">
    <citation type="submission" date="2014-08" db="EMBL/GenBank/DDBJ databases">
        <title>Clostridium innocuum, an unnegligible vancomycin-resistant pathogen causing extra-intestinal infections.</title>
        <authorList>
            <person name="Feng Y."/>
            <person name="Chiu C.-H."/>
        </authorList>
    </citation>
    <scope>NUCLEOTIDE SEQUENCE [LARGE SCALE GENOMIC DNA]</scope>
    <source>
        <strain evidence="14 15">AN88</strain>
    </source>
</reference>
<dbReference type="InterPro" id="IPR002528">
    <property type="entry name" value="MATE_fam"/>
</dbReference>
<evidence type="ECO:0000256" key="3">
    <source>
        <dbReference type="ARBA" id="ARBA00010199"/>
    </source>
</evidence>
<dbReference type="GO" id="GO:0015297">
    <property type="term" value="F:antiporter activity"/>
    <property type="evidence" value="ECO:0007669"/>
    <property type="project" value="UniProtKB-KW"/>
</dbReference>
<evidence type="ECO:0000256" key="10">
    <source>
        <dbReference type="ARBA" id="ARBA00023065"/>
    </source>
</evidence>
<feature type="transmembrane region" description="Helical" evidence="13">
    <location>
        <begin position="191"/>
        <end position="211"/>
    </location>
</feature>
<keyword evidence="9 13" id="KW-1133">Transmembrane helix</keyword>
<evidence type="ECO:0000256" key="6">
    <source>
        <dbReference type="ARBA" id="ARBA00022449"/>
    </source>
</evidence>
<feature type="transmembrane region" description="Helical" evidence="13">
    <location>
        <begin position="59"/>
        <end position="81"/>
    </location>
</feature>
<keyword evidence="8 13" id="KW-0812">Transmembrane</keyword>
<dbReference type="CDD" id="cd13138">
    <property type="entry name" value="MATE_yoeA_like"/>
    <property type="match status" value="1"/>
</dbReference>
<evidence type="ECO:0000256" key="7">
    <source>
        <dbReference type="ARBA" id="ARBA00022475"/>
    </source>
</evidence>
<evidence type="ECO:0000313" key="15">
    <source>
        <dbReference type="Proteomes" id="UP000030008"/>
    </source>
</evidence>
<keyword evidence="7" id="KW-1003">Cell membrane</keyword>
<evidence type="ECO:0000256" key="12">
    <source>
        <dbReference type="ARBA" id="ARBA00031636"/>
    </source>
</evidence>
<organism evidence="14 15">
    <name type="scientific">Clostridium innocuum</name>
    <dbReference type="NCBI Taxonomy" id="1522"/>
    <lineage>
        <taxon>Bacteria</taxon>
        <taxon>Bacillati</taxon>
        <taxon>Bacillota</taxon>
        <taxon>Clostridia</taxon>
        <taxon>Eubacteriales</taxon>
        <taxon>Clostridiaceae</taxon>
        <taxon>Clostridium</taxon>
    </lineage>
</organism>
<feature type="transmembrane region" description="Helical" evidence="13">
    <location>
        <begin position="353"/>
        <end position="373"/>
    </location>
</feature>
<dbReference type="GO" id="GO:0006811">
    <property type="term" value="P:monoatomic ion transport"/>
    <property type="evidence" value="ECO:0007669"/>
    <property type="project" value="UniProtKB-KW"/>
</dbReference>
<dbReference type="NCBIfam" id="TIGR00797">
    <property type="entry name" value="matE"/>
    <property type="match status" value="1"/>
</dbReference>
<evidence type="ECO:0000256" key="2">
    <source>
        <dbReference type="ARBA" id="ARBA00004651"/>
    </source>
</evidence>
<keyword evidence="6" id="KW-0050">Antiport</keyword>
<dbReference type="RefSeq" id="WP_044904668.1">
    <property type="nucleotide sequence ID" value="NZ_JQIF01000024.1"/>
</dbReference>
<dbReference type="GO" id="GO:0042910">
    <property type="term" value="F:xenobiotic transmembrane transporter activity"/>
    <property type="evidence" value="ECO:0007669"/>
    <property type="project" value="InterPro"/>
</dbReference>
<feature type="transmembrane region" description="Helical" evidence="13">
    <location>
        <begin position="419"/>
        <end position="436"/>
    </location>
</feature>
<evidence type="ECO:0000256" key="13">
    <source>
        <dbReference type="SAM" id="Phobius"/>
    </source>
</evidence>
<comment type="function">
    <text evidence="1">Multidrug efflux pump.</text>
</comment>
<comment type="caution">
    <text evidence="14">The sequence shown here is derived from an EMBL/GenBank/DDBJ whole genome shotgun (WGS) entry which is preliminary data.</text>
</comment>
<evidence type="ECO:0000256" key="11">
    <source>
        <dbReference type="ARBA" id="ARBA00023136"/>
    </source>
</evidence>
<evidence type="ECO:0000256" key="1">
    <source>
        <dbReference type="ARBA" id="ARBA00003408"/>
    </source>
</evidence>
<dbReference type="InterPro" id="IPR048279">
    <property type="entry name" value="MdtK-like"/>
</dbReference>
<evidence type="ECO:0000256" key="8">
    <source>
        <dbReference type="ARBA" id="ARBA00022692"/>
    </source>
</evidence>
<dbReference type="PANTHER" id="PTHR43298">
    <property type="entry name" value="MULTIDRUG RESISTANCE PROTEIN NORM-RELATED"/>
    <property type="match status" value="1"/>
</dbReference>
<dbReference type="PANTHER" id="PTHR43298:SF2">
    <property type="entry name" value="FMN_FAD EXPORTER YEEO-RELATED"/>
    <property type="match status" value="1"/>
</dbReference>
<proteinExistence type="inferred from homology"/>
<dbReference type="AlphaFoldDB" id="A0A099I7M4"/>
<dbReference type="Proteomes" id="UP000030008">
    <property type="component" value="Unassembled WGS sequence"/>
</dbReference>
<feature type="transmembrane region" description="Helical" evidence="13">
    <location>
        <begin position="163"/>
        <end position="185"/>
    </location>
</feature>
<feature type="transmembrane region" description="Helical" evidence="13">
    <location>
        <begin position="93"/>
        <end position="112"/>
    </location>
</feature>
<keyword evidence="5" id="KW-0813">Transport</keyword>
<feature type="transmembrane region" description="Helical" evidence="13">
    <location>
        <begin position="12"/>
        <end position="30"/>
    </location>
</feature>
<feature type="transmembrane region" description="Helical" evidence="13">
    <location>
        <begin position="132"/>
        <end position="151"/>
    </location>
</feature>
<comment type="subcellular location">
    <subcellularLocation>
        <location evidence="2">Cell membrane</location>
        <topology evidence="2">Multi-pass membrane protein</topology>
    </subcellularLocation>
</comment>